<keyword evidence="4" id="KW-1185">Reference proteome</keyword>
<dbReference type="PROSITE" id="PS51318">
    <property type="entry name" value="TAT"/>
    <property type="match status" value="1"/>
</dbReference>
<proteinExistence type="predicted"/>
<feature type="signal peptide" evidence="2">
    <location>
        <begin position="1"/>
        <end position="30"/>
    </location>
</feature>
<dbReference type="EMBL" id="CP013002">
    <property type="protein sequence ID" value="ALL15055.1"/>
    <property type="molecule type" value="Genomic_DNA"/>
</dbReference>
<dbReference type="PANTHER" id="PTHR35869:SF1">
    <property type="entry name" value="OUTER-MEMBRANE LIPOPROTEIN CARRIER PROTEIN"/>
    <property type="match status" value="1"/>
</dbReference>
<dbReference type="STRING" id="69395.AQ619_17740"/>
<dbReference type="Pfam" id="PF03548">
    <property type="entry name" value="LolA"/>
    <property type="match status" value="1"/>
</dbReference>
<dbReference type="InterPro" id="IPR006311">
    <property type="entry name" value="TAT_signal"/>
</dbReference>
<accession>A0A0P0P3N3</accession>
<dbReference type="CDD" id="cd16325">
    <property type="entry name" value="LolA"/>
    <property type="match status" value="1"/>
</dbReference>
<dbReference type="InterPro" id="IPR029046">
    <property type="entry name" value="LolA/LolB/LppX"/>
</dbReference>
<dbReference type="AlphaFoldDB" id="A0A0P0P3N3"/>
<dbReference type="InterPro" id="IPR004564">
    <property type="entry name" value="OM_lipoprot_carrier_LolA-like"/>
</dbReference>
<dbReference type="Proteomes" id="UP000056905">
    <property type="component" value="Chromosome"/>
</dbReference>
<reference evidence="3 4" key="1">
    <citation type="submission" date="2015-10" db="EMBL/GenBank/DDBJ databases">
        <title>Conservation of the essential genome among Caulobacter and Brevundimonas species.</title>
        <authorList>
            <person name="Scott D."/>
            <person name="Ely B."/>
        </authorList>
    </citation>
    <scope>NUCLEOTIDE SEQUENCE [LARGE SCALE GENOMIC DNA]</scope>
    <source>
        <strain evidence="3 4">CB4</strain>
    </source>
</reference>
<feature type="chain" id="PRO_5006052753" description="Cell envelope biogenesis protein LolA" evidence="2">
    <location>
        <begin position="31"/>
        <end position="228"/>
    </location>
</feature>
<evidence type="ECO:0000313" key="4">
    <source>
        <dbReference type="Proteomes" id="UP000056905"/>
    </source>
</evidence>
<sequence length="228" mass="24262">MTDTPTTRRALIAAAGAGLAAASFGAPVFAQSGGTQSKGPTAAPLTAEQKALVDKATGYIQALSAAKGRFIQTDQRGTVTQGTLFLQRPGKARFAYEGASGLLVVSNGNNVNIFDSRLKTFESYPLSRTPLALLLAREVRLDRGVIITDVRQLADGFTIVAQDARRQTLGRISLDFSSAPVGLIGWTVSDVKGGQIRVRLVDFEKTGELDPKLFVLTDPRQRRAGAKS</sequence>
<dbReference type="SUPFAM" id="SSF89392">
    <property type="entry name" value="Prokaryotic lipoproteins and lipoprotein localization factors"/>
    <property type="match status" value="1"/>
</dbReference>
<dbReference type="Gene3D" id="2.50.20.10">
    <property type="entry name" value="Lipoprotein localisation LolA/LolB/LppX"/>
    <property type="match status" value="1"/>
</dbReference>
<organism evidence="3 4">
    <name type="scientific">Caulobacter henricii</name>
    <dbReference type="NCBI Taxonomy" id="69395"/>
    <lineage>
        <taxon>Bacteria</taxon>
        <taxon>Pseudomonadati</taxon>
        <taxon>Pseudomonadota</taxon>
        <taxon>Alphaproteobacteria</taxon>
        <taxon>Caulobacterales</taxon>
        <taxon>Caulobacteraceae</taxon>
        <taxon>Caulobacter</taxon>
    </lineage>
</organism>
<protein>
    <recommendedName>
        <fullName evidence="5">Cell envelope biogenesis protein LolA</fullName>
    </recommendedName>
</protein>
<dbReference type="RefSeq" id="WP_062150847.1">
    <property type="nucleotide sequence ID" value="NZ_CP013002.1"/>
</dbReference>
<dbReference type="KEGG" id="chq:AQ619_17740"/>
<evidence type="ECO:0008006" key="5">
    <source>
        <dbReference type="Google" id="ProtNLM"/>
    </source>
</evidence>
<gene>
    <name evidence="3" type="ORF">AQ619_17740</name>
</gene>
<dbReference type="OrthoDB" id="9800501at2"/>
<dbReference type="PANTHER" id="PTHR35869">
    <property type="entry name" value="OUTER-MEMBRANE LIPOPROTEIN CARRIER PROTEIN"/>
    <property type="match status" value="1"/>
</dbReference>
<evidence type="ECO:0000313" key="3">
    <source>
        <dbReference type="EMBL" id="ALL15055.1"/>
    </source>
</evidence>
<keyword evidence="1 2" id="KW-0732">Signal</keyword>
<name>A0A0P0P3N3_9CAUL</name>
<evidence type="ECO:0000256" key="1">
    <source>
        <dbReference type="ARBA" id="ARBA00022729"/>
    </source>
</evidence>
<evidence type="ECO:0000256" key="2">
    <source>
        <dbReference type="SAM" id="SignalP"/>
    </source>
</evidence>